<dbReference type="AlphaFoldDB" id="D7FJ59"/>
<name>D7FJ59_ECTSI</name>
<evidence type="ECO:0000256" key="1">
    <source>
        <dbReference type="SAM" id="MobiDB-lite"/>
    </source>
</evidence>
<keyword evidence="3" id="KW-1185">Reference proteome</keyword>
<feature type="compositionally biased region" description="Polar residues" evidence="1">
    <location>
        <begin position="84"/>
        <end position="98"/>
    </location>
</feature>
<feature type="compositionally biased region" description="Basic residues" evidence="1">
    <location>
        <begin position="19"/>
        <end position="32"/>
    </location>
</feature>
<dbReference type="EMBL" id="FN647916">
    <property type="protein sequence ID" value="CBJ28969.1"/>
    <property type="molecule type" value="Genomic_DNA"/>
</dbReference>
<protein>
    <submittedName>
        <fullName evidence="2">Uncharacterized protein</fullName>
    </submittedName>
</protein>
<feature type="region of interest" description="Disordered" evidence="1">
    <location>
        <begin position="1"/>
        <end position="142"/>
    </location>
</feature>
<proteinExistence type="predicted"/>
<dbReference type="EMBL" id="FN649729">
    <property type="protein sequence ID" value="CBJ28969.1"/>
    <property type="molecule type" value="Genomic_DNA"/>
</dbReference>
<organism evidence="2 3">
    <name type="scientific">Ectocarpus siliculosus</name>
    <name type="common">Brown alga</name>
    <name type="synonym">Conferva siliculosa</name>
    <dbReference type="NCBI Taxonomy" id="2880"/>
    <lineage>
        <taxon>Eukaryota</taxon>
        <taxon>Sar</taxon>
        <taxon>Stramenopiles</taxon>
        <taxon>Ochrophyta</taxon>
        <taxon>PX clade</taxon>
        <taxon>Phaeophyceae</taxon>
        <taxon>Ectocarpales</taxon>
        <taxon>Ectocarpaceae</taxon>
        <taxon>Ectocarpus</taxon>
    </lineage>
</organism>
<evidence type="ECO:0000313" key="3">
    <source>
        <dbReference type="Proteomes" id="UP000002630"/>
    </source>
</evidence>
<dbReference type="InParanoid" id="D7FJ59"/>
<dbReference type="Proteomes" id="UP000002630">
    <property type="component" value="Linkage Group LG04"/>
</dbReference>
<accession>D7FJ59</accession>
<reference evidence="2 3" key="1">
    <citation type="journal article" date="2010" name="Nature">
        <title>The Ectocarpus genome and the independent evolution of multicellularity in brown algae.</title>
        <authorList>
            <person name="Cock J.M."/>
            <person name="Sterck L."/>
            <person name="Rouze P."/>
            <person name="Scornet D."/>
            <person name="Allen A.E."/>
            <person name="Amoutzias G."/>
            <person name="Anthouard V."/>
            <person name="Artiguenave F."/>
            <person name="Aury J.M."/>
            <person name="Badger J.H."/>
            <person name="Beszteri B."/>
            <person name="Billiau K."/>
            <person name="Bonnet E."/>
            <person name="Bothwell J.H."/>
            <person name="Bowler C."/>
            <person name="Boyen C."/>
            <person name="Brownlee C."/>
            <person name="Carrano C.J."/>
            <person name="Charrier B."/>
            <person name="Cho G.Y."/>
            <person name="Coelho S.M."/>
            <person name="Collen J."/>
            <person name="Corre E."/>
            <person name="Da Silva C."/>
            <person name="Delage L."/>
            <person name="Delaroque N."/>
            <person name="Dittami S.M."/>
            <person name="Doulbeau S."/>
            <person name="Elias M."/>
            <person name="Farnham G."/>
            <person name="Gachon C.M."/>
            <person name="Gschloessl B."/>
            <person name="Heesch S."/>
            <person name="Jabbari K."/>
            <person name="Jubin C."/>
            <person name="Kawai H."/>
            <person name="Kimura K."/>
            <person name="Kloareg B."/>
            <person name="Kupper F.C."/>
            <person name="Lang D."/>
            <person name="Le Bail A."/>
            <person name="Leblanc C."/>
            <person name="Lerouge P."/>
            <person name="Lohr M."/>
            <person name="Lopez P.J."/>
            <person name="Martens C."/>
            <person name="Maumus F."/>
            <person name="Michel G."/>
            <person name="Miranda-Saavedra D."/>
            <person name="Morales J."/>
            <person name="Moreau H."/>
            <person name="Motomura T."/>
            <person name="Nagasato C."/>
            <person name="Napoli C.A."/>
            <person name="Nelson D.R."/>
            <person name="Nyvall-Collen P."/>
            <person name="Peters A.F."/>
            <person name="Pommier C."/>
            <person name="Potin P."/>
            <person name="Poulain J."/>
            <person name="Quesneville H."/>
            <person name="Read B."/>
            <person name="Rensing S.A."/>
            <person name="Ritter A."/>
            <person name="Rousvoal S."/>
            <person name="Samanta M."/>
            <person name="Samson G."/>
            <person name="Schroeder D.C."/>
            <person name="Segurens B."/>
            <person name="Strittmatter M."/>
            <person name="Tonon T."/>
            <person name="Tregear J.W."/>
            <person name="Valentin K."/>
            <person name="von Dassow P."/>
            <person name="Yamagishi T."/>
            <person name="Van de Peer Y."/>
            <person name="Wincker P."/>
        </authorList>
    </citation>
    <scope>NUCLEOTIDE SEQUENCE [LARGE SCALE GENOMIC DNA]</scope>
    <source>
        <strain evidence="3">Ec32 / CCAP1310/4</strain>
    </source>
</reference>
<gene>
    <name evidence="2" type="ORF">Esi_0127_0046</name>
</gene>
<sequence length="142" mass="15601">MPPRVGRRTDRGTATTKRGPGRWHSRRDRRRERMGLSMENRSRRRNTITRPFTTRKTSLKRIDTTCTPGSTTGRETRRSSTAGDISTGSGITARSSRSWGPPSAWDAPSPGSARRPSTATSAGGFPLWTLPTRRSGEQGGFG</sequence>
<evidence type="ECO:0000313" key="2">
    <source>
        <dbReference type="EMBL" id="CBJ28969.1"/>
    </source>
</evidence>
<feature type="compositionally biased region" description="Low complexity" evidence="1">
    <location>
        <begin position="67"/>
        <end position="83"/>
    </location>
</feature>